<dbReference type="GO" id="GO:0009035">
    <property type="term" value="F:type I site-specific deoxyribonuclease activity"/>
    <property type="evidence" value="ECO:0007669"/>
    <property type="project" value="UniProtKB-EC"/>
</dbReference>
<organism evidence="5 6">
    <name type="scientific">Rhodopseudomonas rhenobacensis</name>
    <dbReference type="NCBI Taxonomy" id="87461"/>
    <lineage>
        <taxon>Bacteria</taxon>
        <taxon>Pseudomonadati</taxon>
        <taxon>Pseudomonadota</taxon>
        <taxon>Alphaproteobacteria</taxon>
        <taxon>Hyphomicrobiales</taxon>
        <taxon>Nitrobacteraceae</taxon>
        <taxon>Rhodopseudomonas</taxon>
    </lineage>
</organism>
<name>A0A7W8DXJ7_9BRAD</name>
<dbReference type="Gene3D" id="3.90.220.20">
    <property type="entry name" value="DNA methylase specificity domains"/>
    <property type="match status" value="2"/>
</dbReference>
<dbReference type="EMBL" id="JACHIH010000002">
    <property type="protein sequence ID" value="MBB5045963.1"/>
    <property type="molecule type" value="Genomic_DNA"/>
</dbReference>
<keyword evidence="2" id="KW-0680">Restriction system</keyword>
<sequence>MNVMNSGRSFSKLTRLGDLIDFRNDIVHPKDNPKGEAIFVGLEHVERNTGIRIGAEKVDLTELTGRRARFFAGDIVYGYLRPYLNKVWTAEFDGICSVDQYVFITRENVDRNYIAHFFRSEQFLKTAPVDSTPGQLPRIRSGEIADTPIALPPLNEQRRIAAILDKADALRRKRKHALDLLDNLIQSIFLEMFGSPESNPKGWKQGRISDLLEDTQYGTSEKAGEKGDYPILRMGNLTADGRMNFESLKYIDLDDKDLEKYTVRRGDILFNRTNSADLVGKTAVFDRDERFAFAGYLVRARVKKGVSPYYVASYLNSRHGKATLRGMAKSIVGMANINAKEMQSIPILIPDAKIQRAYSDALASIEALRAVSKRHMRLLDSSFSSLQSRAFSGQL</sequence>
<dbReference type="PANTHER" id="PTHR30408">
    <property type="entry name" value="TYPE-1 RESTRICTION ENZYME ECOKI SPECIFICITY PROTEIN"/>
    <property type="match status" value="1"/>
</dbReference>
<evidence type="ECO:0000256" key="3">
    <source>
        <dbReference type="ARBA" id="ARBA00023125"/>
    </source>
</evidence>
<evidence type="ECO:0000259" key="4">
    <source>
        <dbReference type="Pfam" id="PF01420"/>
    </source>
</evidence>
<dbReference type="Pfam" id="PF01420">
    <property type="entry name" value="Methylase_S"/>
    <property type="match status" value="2"/>
</dbReference>
<dbReference type="GO" id="GO:0003677">
    <property type="term" value="F:DNA binding"/>
    <property type="evidence" value="ECO:0007669"/>
    <property type="project" value="UniProtKB-KW"/>
</dbReference>
<evidence type="ECO:0000256" key="2">
    <source>
        <dbReference type="ARBA" id="ARBA00022747"/>
    </source>
</evidence>
<feature type="domain" description="Type I restriction modification DNA specificity" evidence="4">
    <location>
        <begin position="200"/>
        <end position="367"/>
    </location>
</feature>
<dbReference type="InterPro" id="IPR000055">
    <property type="entry name" value="Restrct_endonuc_typeI_TRD"/>
</dbReference>
<accession>A0A7W8DXJ7</accession>
<evidence type="ECO:0000256" key="1">
    <source>
        <dbReference type="ARBA" id="ARBA00010923"/>
    </source>
</evidence>
<dbReference type="InterPro" id="IPR052021">
    <property type="entry name" value="Type-I_RS_S_subunit"/>
</dbReference>
<proteinExistence type="inferred from homology"/>
<comment type="similarity">
    <text evidence="1">Belongs to the type-I restriction system S methylase family.</text>
</comment>
<keyword evidence="6" id="KW-1185">Reference proteome</keyword>
<evidence type="ECO:0000313" key="6">
    <source>
        <dbReference type="Proteomes" id="UP000542353"/>
    </source>
</evidence>
<dbReference type="AlphaFoldDB" id="A0A7W8DXJ7"/>
<dbReference type="EC" id="3.1.21.3" evidence="5"/>
<reference evidence="5 6" key="1">
    <citation type="submission" date="2020-08" db="EMBL/GenBank/DDBJ databases">
        <title>Genomic Encyclopedia of Type Strains, Phase IV (KMG-IV): sequencing the most valuable type-strain genomes for metagenomic binning, comparative biology and taxonomic classification.</title>
        <authorList>
            <person name="Goeker M."/>
        </authorList>
    </citation>
    <scope>NUCLEOTIDE SEQUENCE [LARGE SCALE GENOMIC DNA]</scope>
    <source>
        <strain evidence="5 6">DSM 12706</strain>
    </source>
</reference>
<dbReference type="GO" id="GO:0009307">
    <property type="term" value="P:DNA restriction-modification system"/>
    <property type="evidence" value="ECO:0007669"/>
    <property type="project" value="UniProtKB-KW"/>
</dbReference>
<keyword evidence="5" id="KW-0378">Hydrolase</keyword>
<dbReference type="SUPFAM" id="SSF116734">
    <property type="entry name" value="DNA methylase specificity domain"/>
    <property type="match status" value="2"/>
</dbReference>
<dbReference type="InterPro" id="IPR044946">
    <property type="entry name" value="Restrct_endonuc_typeI_TRD_sf"/>
</dbReference>
<dbReference type="CDD" id="cd17524">
    <property type="entry name" value="RMtype1_S_EcoUTORF5051P-TRD2-CR2_like"/>
    <property type="match status" value="1"/>
</dbReference>
<dbReference type="PANTHER" id="PTHR30408:SF12">
    <property type="entry name" value="TYPE I RESTRICTION ENZYME MJAVIII SPECIFICITY SUBUNIT"/>
    <property type="match status" value="1"/>
</dbReference>
<feature type="domain" description="Type I restriction modification DNA specificity" evidence="4">
    <location>
        <begin position="15"/>
        <end position="175"/>
    </location>
</feature>
<dbReference type="Proteomes" id="UP000542353">
    <property type="component" value="Unassembled WGS sequence"/>
</dbReference>
<protein>
    <submittedName>
        <fullName evidence="5">Type I restriction enzyme S subunit</fullName>
        <ecNumber evidence="5">3.1.21.3</ecNumber>
    </submittedName>
</protein>
<evidence type="ECO:0000313" key="5">
    <source>
        <dbReference type="EMBL" id="MBB5045963.1"/>
    </source>
</evidence>
<keyword evidence="3" id="KW-0238">DNA-binding</keyword>
<comment type="caution">
    <text evidence="5">The sequence shown here is derived from an EMBL/GenBank/DDBJ whole genome shotgun (WGS) entry which is preliminary data.</text>
</comment>
<gene>
    <name evidence="5" type="ORF">HNR60_000698</name>
</gene>